<sequence>MSSQPSSTPRSLSRQFTRGLLGTPCLSTYLVSGLGSPRYQPTTPSQAPNNSLTQAIGEVSGPSFCEYSANSSDNGDRPSRANALAEKPCPGCWVLPVSVQTWHSRQLGASEREREYYHTLRDWDRMQPLLSDDGAEETQLALPSVNNLKLKIEAEVALSQCGTRPIFEARHFSLQRAYWKKNAKSIKDAIIHIAPNVPLQAAPSHSAYPMCRVALSTERKLEVGLADSRAAVCWQDFL</sequence>
<keyword evidence="2" id="KW-1185">Reference proteome</keyword>
<organism evidence="1 2">
    <name type="scientific">Fusarium decemcellulare</name>
    <dbReference type="NCBI Taxonomy" id="57161"/>
    <lineage>
        <taxon>Eukaryota</taxon>
        <taxon>Fungi</taxon>
        <taxon>Dikarya</taxon>
        <taxon>Ascomycota</taxon>
        <taxon>Pezizomycotina</taxon>
        <taxon>Sordariomycetes</taxon>
        <taxon>Hypocreomycetidae</taxon>
        <taxon>Hypocreales</taxon>
        <taxon>Nectriaceae</taxon>
        <taxon>Fusarium</taxon>
        <taxon>Fusarium decemcellulare species complex</taxon>
    </lineage>
</organism>
<protein>
    <submittedName>
        <fullName evidence="1">Uncharacterized protein</fullName>
    </submittedName>
</protein>
<gene>
    <name evidence="1" type="ORF">NM208_g12920</name>
</gene>
<reference evidence="1" key="1">
    <citation type="submission" date="2022-08" db="EMBL/GenBank/DDBJ databases">
        <title>Genome Sequence of Fusarium decemcellulare.</title>
        <authorList>
            <person name="Buettner E."/>
        </authorList>
    </citation>
    <scope>NUCLEOTIDE SEQUENCE</scope>
    <source>
        <strain evidence="1">Babe19</strain>
    </source>
</reference>
<evidence type="ECO:0000313" key="1">
    <source>
        <dbReference type="EMBL" id="KAJ3522294.1"/>
    </source>
</evidence>
<proteinExistence type="predicted"/>
<name>A0ACC1RLS2_9HYPO</name>
<evidence type="ECO:0000313" key="2">
    <source>
        <dbReference type="Proteomes" id="UP001148629"/>
    </source>
</evidence>
<comment type="caution">
    <text evidence="1">The sequence shown here is derived from an EMBL/GenBank/DDBJ whole genome shotgun (WGS) entry which is preliminary data.</text>
</comment>
<dbReference type="Proteomes" id="UP001148629">
    <property type="component" value="Unassembled WGS sequence"/>
</dbReference>
<dbReference type="EMBL" id="JANRMS010002479">
    <property type="protein sequence ID" value="KAJ3522294.1"/>
    <property type="molecule type" value="Genomic_DNA"/>
</dbReference>
<accession>A0ACC1RLS2</accession>